<dbReference type="Proteomes" id="UP001153365">
    <property type="component" value="Unassembled WGS sequence"/>
</dbReference>
<dbReference type="PANTHER" id="PTHR42861">
    <property type="entry name" value="CALCIUM-TRANSPORTING ATPASE"/>
    <property type="match status" value="1"/>
</dbReference>
<evidence type="ECO:0000313" key="4">
    <source>
        <dbReference type="Proteomes" id="UP001153365"/>
    </source>
</evidence>
<dbReference type="SUPFAM" id="SSF81665">
    <property type="entry name" value="Calcium ATPase, transmembrane domain M"/>
    <property type="match status" value="1"/>
</dbReference>
<comment type="caution">
    <text evidence="3">The sequence shown here is derived from an EMBL/GenBank/DDBJ whole genome shotgun (WGS) entry which is preliminary data.</text>
</comment>
<evidence type="ECO:0000259" key="2">
    <source>
        <dbReference type="Pfam" id="PF00122"/>
    </source>
</evidence>
<dbReference type="EMBL" id="CALTRL010003050">
    <property type="protein sequence ID" value="CAH7677470.1"/>
    <property type="molecule type" value="Genomic_DNA"/>
</dbReference>
<proteinExistence type="predicted"/>
<organism evidence="3 4">
    <name type="scientific">Phakopsora pachyrhizi</name>
    <name type="common">Asian soybean rust disease fungus</name>
    <dbReference type="NCBI Taxonomy" id="170000"/>
    <lineage>
        <taxon>Eukaryota</taxon>
        <taxon>Fungi</taxon>
        <taxon>Dikarya</taxon>
        <taxon>Basidiomycota</taxon>
        <taxon>Pucciniomycotina</taxon>
        <taxon>Pucciniomycetes</taxon>
        <taxon>Pucciniales</taxon>
        <taxon>Phakopsoraceae</taxon>
        <taxon>Phakopsora</taxon>
    </lineage>
</organism>
<feature type="domain" description="P-type ATPase A" evidence="2">
    <location>
        <begin position="110"/>
        <end position="178"/>
    </location>
</feature>
<feature type="transmembrane region" description="Helical" evidence="1">
    <location>
        <begin position="89"/>
        <end position="115"/>
    </location>
</feature>
<evidence type="ECO:0000256" key="1">
    <source>
        <dbReference type="SAM" id="Phobius"/>
    </source>
</evidence>
<keyword evidence="1" id="KW-1133">Transmembrane helix</keyword>
<dbReference type="Pfam" id="PF00122">
    <property type="entry name" value="E1-E2_ATPase"/>
    <property type="match status" value="1"/>
</dbReference>
<keyword evidence="1" id="KW-0472">Membrane</keyword>
<accession>A0AAV0B4E8</accession>
<dbReference type="AlphaFoldDB" id="A0AAV0B4E8"/>
<gene>
    <name evidence="3" type="ORF">PPACK8108_LOCUS12623</name>
</gene>
<reference evidence="3" key="1">
    <citation type="submission" date="2022-06" db="EMBL/GenBank/DDBJ databases">
        <authorList>
            <consortium name="SYNGENTA / RWTH Aachen University"/>
        </authorList>
    </citation>
    <scope>NUCLEOTIDE SEQUENCE</scope>
</reference>
<dbReference type="Gene3D" id="1.20.1110.10">
    <property type="entry name" value="Calcium-transporting ATPase, transmembrane domain"/>
    <property type="match status" value="1"/>
</dbReference>
<dbReference type="InterPro" id="IPR059000">
    <property type="entry name" value="ATPase_P-type_domA"/>
</dbReference>
<sequence length="277" mass="30377">MRDWAALQAGERGGIPHNAFFMTSLLVHQFIVGIYWSLGLKVTEWFIWIEEHLQTILKFFSLDAKESILKKFLAQFYESPLKLPLLGSAAVSVLVGNMDNAICITAAILIVVVVGDQIPANIRLMRANNLEIDKSPMTGETKPIKKQTKKGEIQNRLPDISERTNVALMGTLVRSGNGSGGRRLKGSTAALDGGTGQEAEHNLVCGHWGDLPDWSIAEEELARDVYVWQSLVSLAFAAIPKGLPILVTVTLALGVRRMSKQNAISKLSIMICMPTLL</sequence>
<protein>
    <recommendedName>
        <fullName evidence="2">P-type ATPase A domain-containing protein</fullName>
    </recommendedName>
</protein>
<keyword evidence="4" id="KW-1185">Reference proteome</keyword>
<keyword evidence="1" id="KW-0812">Transmembrane</keyword>
<name>A0AAV0B4E8_PHAPC</name>
<dbReference type="Gene3D" id="2.70.150.10">
    <property type="entry name" value="Calcium-transporting ATPase, cytoplasmic transduction domain A"/>
    <property type="match status" value="1"/>
</dbReference>
<feature type="transmembrane region" description="Helical" evidence="1">
    <location>
        <begin position="20"/>
        <end position="38"/>
    </location>
</feature>
<dbReference type="InterPro" id="IPR023298">
    <property type="entry name" value="ATPase_P-typ_TM_dom_sf"/>
</dbReference>
<evidence type="ECO:0000313" key="3">
    <source>
        <dbReference type="EMBL" id="CAH7677470.1"/>
    </source>
</evidence>